<accession>A0A521DEF7</accession>
<reference evidence="1 2" key="1">
    <citation type="submission" date="2017-05" db="EMBL/GenBank/DDBJ databases">
        <authorList>
            <person name="Varghese N."/>
            <person name="Submissions S."/>
        </authorList>
    </citation>
    <scope>NUCLEOTIDE SEQUENCE [LARGE SCALE GENOMIC DNA]</scope>
    <source>
        <strain evidence="1 2">DSM 21342</strain>
    </source>
</reference>
<evidence type="ECO:0008006" key="3">
    <source>
        <dbReference type="Google" id="ProtNLM"/>
    </source>
</evidence>
<sequence>MKKLSLKKLSLEDLEVLSREQLKFVLGGGGSDGECRALYANESCSNGMLCVDANGHCSNCCVA</sequence>
<dbReference type="AlphaFoldDB" id="A0A521DEF7"/>
<keyword evidence="2" id="KW-1185">Reference proteome</keyword>
<name>A0A521DEF7_9SPHI</name>
<evidence type="ECO:0000313" key="2">
    <source>
        <dbReference type="Proteomes" id="UP000315971"/>
    </source>
</evidence>
<gene>
    <name evidence="1" type="ORF">SAMN06265350_106235</name>
</gene>
<evidence type="ECO:0000313" key="1">
    <source>
        <dbReference type="EMBL" id="SMO70016.1"/>
    </source>
</evidence>
<protein>
    <recommendedName>
        <fullName evidence="3">Natural product</fullName>
    </recommendedName>
</protein>
<proteinExistence type="predicted"/>
<dbReference type="EMBL" id="FXSZ01000006">
    <property type="protein sequence ID" value="SMO70016.1"/>
    <property type="molecule type" value="Genomic_DNA"/>
</dbReference>
<organism evidence="1 2">
    <name type="scientific">Solitalea koreensis</name>
    <dbReference type="NCBI Taxonomy" id="543615"/>
    <lineage>
        <taxon>Bacteria</taxon>
        <taxon>Pseudomonadati</taxon>
        <taxon>Bacteroidota</taxon>
        <taxon>Sphingobacteriia</taxon>
        <taxon>Sphingobacteriales</taxon>
        <taxon>Sphingobacteriaceae</taxon>
        <taxon>Solitalea</taxon>
    </lineage>
</organism>
<dbReference type="Proteomes" id="UP000315971">
    <property type="component" value="Unassembled WGS sequence"/>
</dbReference>